<dbReference type="Gene3D" id="3.40.50.300">
    <property type="entry name" value="P-loop containing nucleotide triphosphate hydrolases"/>
    <property type="match status" value="1"/>
</dbReference>
<comment type="similarity">
    <text evidence="1 6">Belongs to the small GTPase superfamily. Rab family.</text>
</comment>
<dbReference type="PROSITE" id="PS51419">
    <property type="entry name" value="RAB"/>
    <property type="match status" value="1"/>
</dbReference>
<keyword evidence="6" id="KW-0472">Membrane</keyword>
<dbReference type="InterPro" id="IPR030697">
    <property type="entry name" value="Rab29/Rab38/Rab32"/>
</dbReference>
<organism evidence="7">
    <name type="scientific">Cuerna arida</name>
    <dbReference type="NCBI Taxonomy" id="1464854"/>
    <lineage>
        <taxon>Eukaryota</taxon>
        <taxon>Metazoa</taxon>
        <taxon>Ecdysozoa</taxon>
        <taxon>Arthropoda</taxon>
        <taxon>Hexapoda</taxon>
        <taxon>Insecta</taxon>
        <taxon>Pterygota</taxon>
        <taxon>Neoptera</taxon>
        <taxon>Paraneoptera</taxon>
        <taxon>Hemiptera</taxon>
        <taxon>Auchenorrhyncha</taxon>
        <taxon>Membracoidea</taxon>
        <taxon>Cicadellidae</taxon>
        <taxon>Cicadellinae</taxon>
        <taxon>Proconiini</taxon>
        <taxon>Cuerna</taxon>
    </lineage>
</organism>
<dbReference type="SMART" id="SM00173">
    <property type="entry name" value="RAS"/>
    <property type="match status" value="1"/>
</dbReference>
<evidence type="ECO:0000313" key="7">
    <source>
        <dbReference type="EMBL" id="JAS44112.1"/>
    </source>
</evidence>
<proteinExistence type="inferred from homology"/>
<dbReference type="GO" id="GO:0008333">
    <property type="term" value="P:endosome to lysosome transport"/>
    <property type="evidence" value="ECO:0007669"/>
    <property type="project" value="TreeGrafter"/>
</dbReference>
<gene>
    <name evidence="7" type="ORF">g.48603</name>
</gene>
<dbReference type="GO" id="GO:0005525">
    <property type="term" value="F:GTP binding"/>
    <property type="evidence" value="ECO:0007669"/>
    <property type="project" value="UniProtKB-UniRule"/>
</dbReference>
<dbReference type="PANTHER" id="PTHR47981">
    <property type="entry name" value="RAB FAMILY"/>
    <property type="match status" value="1"/>
</dbReference>
<keyword evidence="5 6" id="KW-0636">Prenylation</keyword>
<dbReference type="Pfam" id="PF00071">
    <property type="entry name" value="Ras"/>
    <property type="match status" value="1"/>
</dbReference>
<dbReference type="FunFam" id="3.40.50.300:FF:000222">
    <property type="entry name" value="RAB32, member RAS oncogene family"/>
    <property type="match status" value="1"/>
</dbReference>
<evidence type="ECO:0000256" key="1">
    <source>
        <dbReference type="ARBA" id="ARBA00006270"/>
    </source>
</evidence>
<reference evidence="7" key="1">
    <citation type="submission" date="2015-11" db="EMBL/GenBank/DDBJ databases">
        <title>De novo transcriptome assembly of four potential Pierce s Disease insect vectors from Arizona vineyards.</title>
        <authorList>
            <person name="Tassone E.E."/>
        </authorList>
    </citation>
    <scope>NUCLEOTIDE SEQUENCE</scope>
</reference>
<dbReference type="SUPFAM" id="SSF52540">
    <property type="entry name" value="P-loop containing nucleoside triphosphate hydrolases"/>
    <property type="match status" value="1"/>
</dbReference>
<keyword evidence="4 6" id="KW-0449">Lipoprotein</keyword>
<evidence type="ECO:0000256" key="6">
    <source>
        <dbReference type="RuleBase" id="RU367128"/>
    </source>
</evidence>
<dbReference type="CDD" id="cd04107">
    <property type="entry name" value="Rab32_Rab38"/>
    <property type="match status" value="1"/>
</dbReference>
<dbReference type="GO" id="GO:0005764">
    <property type="term" value="C:lysosome"/>
    <property type="evidence" value="ECO:0007669"/>
    <property type="project" value="TreeGrafter"/>
</dbReference>
<protein>
    <recommendedName>
        <fullName evidence="6">Ras-related protein Rab</fullName>
    </recommendedName>
</protein>
<dbReference type="PRINTS" id="PR00449">
    <property type="entry name" value="RASTRNSFRMNG"/>
</dbReference>
<keyword evidence="3 6" id="KW-0342">GTP-binding</keyword>
<dbReference type="PROSITE" id="PS51421">
    <property type="entry name" value="RAS"/>
    <property type="match status" value="1"/>
</dbReference>
<dbReference type="GO" id="GO:0005770">
    <property type="term" value="C:late endosome"/>
    <property type="evidence" value="ECO:0007669"/>
    <property type="project" value="TreeGrafter"/>
</dbReference>
<dbReference type="GO" id="GO:0005802">
    <property type="term" value="C:trans-Golgi network"/>
    <property type="evidence" value="ECO:0007669"/>
    <property type="project" value="UniProtKB-UniRule"/>
</dbReference>
<dbReference type="InterPro" id="IPR001806">
    <property type="entry name" value="Small_GTPase"/>
</dbReference>
<accession>A0A1B6F1I6</accession>
<dbReference type="AlphaFoldDB" id="A0A1B6F1I6"/>
<dbReference type="SMART" id="SM00176">
    <property type="entry name" value="RAN"/>
    <property type="match status" value="1"/>
</dbReference>
<dbReference type="EMBL" id="GECZ01025657">
    <property type="protein sequence ID" value="JAS44112.1"/>
    <property type="molecule type" value="Transcribed_RNA"/>
</dbReference>
<dbReference type="GO" id="GO:0090385">
    <property type="term" value="P:phagosome-lysosome fusion"/>
    <property type="evidence" value="ECO:0007669"/>
    <property type="project" value="TreeGrafter"/>
</dbReference>
<evidence type="ECO:0000256" key="2">
    <source>
        <dbReference type="ARBA" id="ARBA00022741"/>
    </source>
</evidence>
<dbReference type="NCBIfam" id="TIGR00231">
    <property type="entry name" value="small_GTP"/>
    <property type="match status" value="1"/>
</dbReference>
<dbReference type="GO" id="GO:0045335">
    <property type="term" value="C:phagocytic vesicle"/>
    <property type="evidence" value="ECO:0007669"/>
    <property type="project" value="TreeGrafter"/>
</dbReference>
<dbReference type="PANTHER" id="PTHR47981:SF39">
    <property type="entry name" value="RAS-RELATED PROTEIN RAB"/>
    <property type="match status" value="1"/>
</dbReference>
<dbReference type="InterPro" id="IPR005225">
    <property type="entry name" value="Small_GTP-bd"/>
</dbReference>
<evidence type="ECO:0000256" key="4">
    <source>
        <dbReference type="ARBA" id="ARBA00023288"/>
    </source>
</evidence>
<keyword evidence="2 6" id="KW-0547">Nucleotide-binding</keyword>
<dbReference type="SMART" id="SM00174">
    <property type="entry name" value="RHO"/>
    <property type="match status" value="1"/>
</dbReference>
<sequence>MNGRQKTADMDHYMMTTSQDYTKDIQFKFLVIGDFGVGKTAIVRRYVDGRFSSKYKITIGADFALKQIPWDDHTHIKLQIWDIAGNERFGYMTRVYFKYAVAAVVVFDLTRNTTIQSASKWLHDLREKVTLSDGTAVPVVLLANKSDIYNDSLPIDRINKLCKEHQIDGWFATSAKDNLNIDQAFHFLINRALQVTSCEPVREGIVLNERSIFNKNVYQNRRCCK</sequence>
<comment type="function">
    <text evidence="6">The small GTPases Rab are key regulators in vesicle trafficking.</text>
</comment>
<evidence type="ECO:0000256" key="5">
    <source>
        <dbReference type="ARBA" id="ARBA00023289"/>
    </source>
</evidence>
<comment type="subcellular location">
    <subcellularLocation>
        <location evidence="6">Membrane</location>
        <topology evidence="6">Lipid-anchor</topology>
    </subcellularLocation>
</comment>
<evidence type="ECO:0000256" key="3">
    <source>
        <dbReference type="ARBA" id="ARBA00023134"/>
    </source>
</evidence>
<dbReference type="SMART" id="SM00175">
    <property type="entry name" value="RAB"/>
    <property type="match status" value="1"/>
</dbReference>
<name>A0A1B6F1I6_9HEMI</name>
<dbReference type="GO" id="GO:0003924">
    <property type="term" value="F:GTPase activity"/>
    <property type="evidence" value="ECO:0007669"/>
    <property type="project" value="UniProtKB-UniRule"/>
</dbReference>
<dbReference type="InterPro" id="IPR027417">
    <property type="entry name" value="P-loop_NTPase"/>
</dbReference>
<dbReference type="GO" id="GO:0016020">
    <property type="term" value="C:membrane"/>
    <property type="evidence" value="ECO:0007669"/>
    <property type="project" value="UniProtKB-SubCell"/>
</dbReference>